<evidence type="ECO:0000313" key="2">
    <source>
        <dbReference type="EMBL" id="MCM5679829.1"/>
    </source>
</evidence>
<dbReference type="Pfam" id="PF00085">
    <property type="entry name" value="Thioredoxin"/>
    <property type="match status" value="1"/>
</dbReference>
<evidence type="ECO:0000313" key="3">
    <source>
        <dbReference type="Proteomes" id="UP001165541"/>
    </source>
</evidence>
<name>A0ABT0YN12_9BURK</name>
<dbReference type="SUPFAM" id="SSF52833">
    <property type="entry name" value="Thioredoxin-like"/>
    <property type="match status" value="1"/>
</dbReference>
<dbReference type="RefSeq" id="WP_251778435.1">
    <property type="nucleotide sequence ID" value="NZ_JAMKFE010000005.1"/>
</dbReference>
<organism evidence="2 3">
    <name type="scientific">Caldimonas mangrovi</name>
    <dbReference type="NCBI Taxonomy" id="2944811"/>
    <lineage>
        <taxon>Bacteria</taxon>
        <taxon>Pseudomonadati</taxon>
        <taxon>Pseudomonadota</taxon>
        <taxon>Betaproteobacteria</taxon>
        <taxon>Burkholderiales</taxon>
        <taxon>Sphaerotilaceae</taxon>
        <taxon>Caldimonas</taxon>
    </lineage>
</organism>
<dbReference type="Proteomes" id="UP001165541">
    <property type="component" value="Unassembled WGS sequence"/>
</dbReference>
<feature type="domain" description="Thioredoxin" evidence="1">
    <location>
        <begin position="4"/>
        <end position="90"/>
    </location>
</feature>
<protein>
    <submittedName>
        <fullName evidence="2">Thioredoxin family protein</fullName>
    </submittedName>
</protein>
<dbReference type="EMBL" id="JAMKFE010000005">
    <property type="protein sequence ID" value="MCM5679829.1"/>
    <property type="molecule type" value="Genomic_DNA"/>
</dbReference>
<sequence length="115" mass="12687">MQPVSAATFDGALTAAGEALVGVYFWGDHCFNCEQFKQAAVLKEAELKAQGVHWLQANVYEDRELGLRFSLHGVPTFYFFHKGKKLGRITSWPGLPQFQQAVAGLRERISAASAT</sequence>
<comment type="caution">
    <text evidence="2">The sequence shown here is derived from an EMBL/GenBank/DDBJ whole genome shotgun (WGS) entry which is preliminary data.</text>
</comment>
<gene>
    <name evidence="2" type="ORF">M8A51_09820</name>
</gene>
<accession>A0ABT0YN12</accession>
<dbReference type="CDD" id="cd02947">
    <property type="entry name" value="TRX_family"/>
    <property type="match status" value="1"/>
</dbReference>
<dbReference type="InterPro" id="IPR013766">
    <property type="entry name" value="Thioredoxin_domain"/>
</dbReference>
<dbReference type="Gene3D" id="3.40.30.10">
    <property type="entry name" value="Glutaredoxin"/>
    <property type="match status" value="1"/>
</dbReference>
<evidence type="ECO:0000259" key="1">
    <source>
        <dbReference type="Pfam" id="PF00085"/>
    </source>
</evidence>
<keyword evidence="3" id="KW-1185">Reference proteome</keyword>
<dbReference type="InterPro" id="IPR036249">
    <property type="entry name" value="Thioredoxin-like_sf"/>
</dbReference>
<reference evidence="2" key="1">
    <citation type="submission" date="2022-05" db="EMBL/GenBank/DDBJ databases">
        <title>Schlegelella sp. nov., isolated from mangrove soil.</title>
        <authorList>
            <person name="Liu Y."/>
            <person name="Ge X."/>
            <person name="Liu W."/>
        </authorList>
    </citation>
    <scope>NUCLEOTIDE SEQUENCE</scope>
    <source>
        <strain evidence="2">S2-27</strain>
    </source>
</reference>
<proteinExistence type="predicted"/>